<organism evidence="1 2">
    <name type="scientific">Hermanssonia centrifuga</name>
    <dbReference type="NCBI Taxonomy" id="98765"/>
    <lineage>
        <taxon>Eukaryota</taxon>
        <taxon>Fungi</taxon>
        <taxon>Dikarya</taxon>
        <taxon>Basidiomycota</taxon>
        <taxon>Agaricomycotina</taxon>
        <taxon>Agaricomycetes</taxon>
        <taxon>Polyporales</taxon>
        <taxon>Meruliaceae</taxon>
        <taxon>Hermanssonia</taxon>
    </lineage>
</organism>
<dbReference type="OrthoDB" id="3269515at2759"/>
<accession>A0A2R6NPY1</accession>
<sequence>MEQYLEMQEAGIEASIVYSPTPNYPGANPVSHGPPMVRIERASPIQSAPSSPALPFDHSLLTPFDYEQKDFAQRPSSAPPATVSFEIQAPAEASSFCQNNAFSELLPPPPPLWLDLTHPVADLSALCVESRVGVVYLPPDAGL</sequence>
<gene>
    <name evidence="1" type="ORF">PHLCEN_2v9746</name>
</gene>
<dbReference type="EMBL" id="MLYV02000976">
    <property type="protein sequence ID" value="PSR74569.1"/>
    <property type="molecule type" value="Genomic_DNA"/>
</dbReference>
<evidence type="ECO:0000313" key="1">
    <source>
        <dbReference type="EMBL" id="PSR74569.1"/>
    </source>
</evidence>
<dbReference type="Proteomes" id="UP000186601">
    <property type="component" value="Unassembled WGS sequence"/>
</dbReference>
<comment type="caution">
    <text evidence="1">The sequence shown here is derived from an EMBL/GenBank/DDBJ whole genome shotgun (WGS) entry which is preliminary data.</text>
</comment>
<keyword evidence="2" id="KW-1185">Reference proteome</keyword>
<name>A0A2R6NPY1_9APHY</name>
<reference evidence="1 2" key="1">
    <citation type="submission" date="2018-02" db="EMBL/GenBank/DDBJ databases">
        <title>Genome sequence of the basidiomycete white-rot fungus Phlebia centrifuga.</title>
        <authorList>
            <person name="Granchi Z."/>
            <person name="Peng M."/>
            <person name="de Vries R.P."/>
            <person name="Hilden K."/>
            <person name="Makela M.R."/>
            <person name="Grigoriev I."/>
            <person name="Riley R."/>
        </authorList>
    </citation>
    <scope>NUCLEOTIDE SEQUENCE [LARGE SCALE GENOMIC DNA]</scope>
    <source>
        <strain evidence="1 2">FBCC195</strain>
    </source>
</reference>
<dbReference type="AlphaFoldDB" id="A0A2R6NPY1"/>
<protein>
    <submittedName>
        <fullName evidence="1">Uncharacterized protein</fullName>
    </submittedName>
</protein>
<evidence type="ECO:0000313" key="2">
    <source>
        <dbReference type="Proteomes" id="UP000186601"/>
    </source>
</evidence>
<proteinExistence type="predicted"/>